<evidence type="ECO:0000313" key="1">
    <source>
        <dbReference type="EMBL" id="ETN98959.1"/>
    </source>
</evidence>
<evidence type="ECO:0008006" key="3">
    <source>
        <dbReference type="Google" id="ProtNLM"/>
    </source>
</evidence>
<gene>
    <name evidence="1" type="ORF">RFI_38528</name>
</gene>
<dbReference type="OrthoDB" id="2674711at2759"/>
<dbReference type="InterPro" id="IPR036875">
    <property type="entry name" value="Znf_CCHC_sf"/>
</dbReference>
<dbReference type="AlphaFoldDB" id="X6LE12"/>
<dbReference type="GO" id="GO:0008270">
    <property type="term" value="F:zinc ion binding"/>
    <property type="evidence" value="ECO:0007669"/>
    <property type="project" value="InterPro"/>
</dbReference>
<dbReference type="EMBL" id="ASPP01045315">
    <property type="protein sequence ID" value="ETN98959.1"/>
    <property type="molecule type" value="Genomic_DNA"/>
</dbReference>
<proteinExistence type="predicted"/>
<feature type="non-terminal residue" evidence="1">
    <location>
        <position position="1"/>
    </location>
</feature>
<reference evidence="1 2" key="1">
    <citation type="journal article" date="2013" name="Curr. Biol.">
        <title>The Genome of the Foraminiferan Reticulomyxa filosa.</title>
        <authorList>
            <person name="Glockner G."/>
            <person name="Hulsmann N."/>
            <person name="Schleicher M."/>
            <person name="Noegel A.A."/>
            <person name="Eichinger L."/>
            <person name="Gallinger C."/>
            <person name="Pawlowski J."/>
            <person name="Sierra R."/>
            <person name="Euteneuer U."/>
            <person name="Pillet L."/>
            <person name="Moustafa A."/>
            <person name="Platzer M."/>
            <person name="Groth M."/>
            <person name="Szafranski K."/>
            <person name="Schliwa M."/>
        </authorList>
    </citation>
    <scope>NUCLEOTIDE SEQUENCE [LARGE SCALE GENOMIC DNA]</scope>
</reference>
<comment type="caution">
    <text evidence="1">The sequence shown here is derived from an EMBL/GenBank/DDBJ whole genome shotgun (WGS) entry which is preliminary data.</text>
</comment>
<dbReference type="Proteomes" id="UP000023152">
    <property type="component" value="Unassembled WGS sequence"/>
</dbReference>
<evidence type="ECO:0000313" key="2">
    <source>
        <dbReference type="Proteomes" id="UP000023152"/>
    </source>
</evidence>
<dbReference type="GO" id="GO:0003676">
    <property type="term" value="F:nucleic acid binding"/>
    <property type="evidence" value="ECO:0007669"/>
    <property type="project" value="InterPro"/>
</dbReference>
<accession>X6LE12</accession>
<name>X6LE12_RETFI</name>
<organism evidence="1 2">
    <name type="scientific">Reticulomyxa filosa</name>
    <dbReference type="NCBI Taxonomy" id="46433"/>
    <lineage>
        <taxon>Eukaryota</taxon>
        <taxon>Sar</taxon>
        <taxon>Rhizaria</taxon>
        <taxon>Retaria</taxon>
        <taxon>Foraminifera</taxon>
        <taxon>Monothalamids</taxon>
        <taxon>Reticulomyxidae</taxon>
        <taxon>Reticulomyxa</taxon>
    </lineage>
</organism>
<feature type="non-terminal residue" evidence="1">
    <location>
        <position position="199"/>
    </location>
</feature>
<sequence length="199" mass="23349">EAQSFEKIVLHRLEVHERRYFCRVITCKMELNGFLFKIKRSVSLDCKWCENKKETVEHFLMECPHYQGLRDSWRAAIKKLLPHFQFNTSNLSKNYFSFVLFSAMSCFGPGAFSTCFCLGMRKGAKNSDEWRMKQGIPFDKNKSRPKSHFKQCRNCYRLNHIARECPKKYCGLVNHEAAKCRNKNDPRNTNVSSVVSSIQ</sequence>
<protein>
    <recommendedName>
        <fullName evidence="3">CCHC-type domain-containing protein</fullName>
    </recommendedName>
</protein>
<dbReference type="SUPFAM" id="SSF57756">
    <property type="entry name" value="Retrovirus zinc finger-like domains"/>
    <property type="match status" value="1"/>
</dbReference>
<dbReference type="Gene3D" id="4.10.60.10">
    <property type="entry name" value="Zinc finger, CCHC-type"/>
    <property type="match status" value="1"/>
</dbReference>
<keyword evidence="2" id="KW-1185">Reference proteome</keyword>